<dbReference type="Proteomes" id="UP000183567">
    <property type="component" value="Unassembled WGS sequence"/>
</dbReference>
<evidence type="ECO:0000256" key="1">
    <source>
        <dbReference type="SAM" id="Phobius"/>
    </source>
</evidence>
<protein>
    <submittedName>
        <fullName evidence="2">Uncharacterized protein</fullName>
    </submittedName>
</protein>
<keyword evidence="1" id="KW-0812">Transmembrane</keyword>
<evidence type="ECO:0000313" key="3">
    <source>
        <dbReference type="Proteomes" id="UP000183567"/>
    </source>
</evidence>
<comment type="caution">
    <text evidence="2">The sequence shown here is derived from an EMBL/GenBank/DDBJ whole genome shotgun (WGS) entry which is preliminary data.</text>
</comment>
<name>A0A1J8Q0I2_9AGAM</name>
<reference evidence="2 3" key="1">
    <citation type="submission" date="2016-03" db="EMBL/GenBank/DDBJ databases">
        <title>Comparative genomics of the ectomycorrhizal sister species Rhizopogon vinicolor and Rhizopogon vesiculosus (Basidiomycota: Boletales) reveals a divergence of the mating type B locus.</title>
        <authorList>
            <person name="Mujic A.B."/>
            <person name="Kuo A."/>
            <person name="Tritt A."/>
            <person name="Lipzen A."/>
            <person name="Chen C."/>
            <person name="Johnson J."/>
            <person name="Sharma A."/>
            <person name="Barry K."/>
            <person name="Grigoriev I.V."/>
            <person name="Spatafora J.W."/>
        </authorList>
    </citation>
    <scope>NUCLEOTIDE SEQUENCE [LARGE SCALE GENOMIC DNA]</scope>
    <source>
        <strain evidence="2 3">AM-OR11-056</strain>
    </source>
</reference>
<dbReference type="EMBL" id="LVVM01004141">
    <property type="protein sequence ID" value="OJA13499.1"/>
    <property type="molecule type" value="Genomic_DNA"/>
</dbReference>
<dbReference type="AlphaFoldDB" id="A0A1J8Q0I2"/>
<keyword evidence="1" id="KW-1133">Transmembrane helix</keyword>
<organism evidence="2 3">
    <name type="scientific">Rhizopogon vesiculosus</name>
    <dbReference type="NCBI Taxonomy" id="180088"/>
    <lineage>
        <taxon>Eukaryota</taxon>
        <taxon>Fungi</taxon>
        <taxon>Dikarya</taxon>
        <taxon>Basidiomycota</taxon>
        <taxon>Agaricomycotina</taxon>
        <taxon>Agaricomycetes</taxon>
        <taxon>Agaricomycetidae</taxon>
        <taxon>Boletales</taxon>
        <taxon>Suillineae</taxon>
        <taxon>Rhizopogonaceae</taxon>
        <taxon>Rhizopogon</taxon>
    </lineage>
</organism>
<keyword evidence="1" id="KW-0472">Membrane</keyword>
<dbReference type="OrthoDB" id="2692685at2759"/>
<feature type="transmembrane region" description="Helical" evidence="1">
    <location>
        <begin position="20"/>
        <end position="36"/>
    </location>
</feature>
<proteinExistence type="predicted"/>
<gene>
    <name evidence="2" type="ORF">AZE42_09389</name>
</gene>
<sequence length="40" mass="4630">MTVISNDPSWWPMISFAREYSYFSAAALAIVVYDWGKKDI</sequence>
<evidence type="ECO:0000313" key="2">
    <source>
        <dbReference type="EMBL" id="OJA13499.1"/>
    </source>
</evidence>
<keyword evidence="3" id="KW-1185">Reference proteome</keyword>
<accession>A0A1J8Q0I2</accession>